<proteinExistence type="predicted"/>
<accession>A0A418VI22</accession>
<feature type="coiled-coil region" evidence="1">
    <location>
        <begin position="525"/>
        <end position="568"/>
    </location>
</feature>
<dbReference type="Gene3D" id="1.10.510.10">
    <property type="entry name" value="Transferase(Phosphotransferase) domain 1"/>
    <property type="match status" value="1"/>
</dbReference>
<gene>
    <name evidence="4" type="ORF">D3875_01240</name>
</gene>
<dbReference type="PANTHER" id="PTHR44329">
    <property type="entry name" value="SERINE/THREONINE-PROTEIN KINASE TNNI3K-RELATED"/>
    <property type="match status" value="1"/>
</dbReference>
<dbReference type="Proteomes" id="UP000286287">
    <property type="component" value="Unassembled WGS sequence"/>
</dbReference>
<evidence type="ECO:0000313" key="4">
    <source>
        <dbReference type="EMBL" id="RJF75700.1"/>
    </source>
</evidence>
<evidence type="ECO:0000256" key="1">
    <source>
        <dbReference type="SAM" id="Coils"/>
    </source>
</evidence>
<dbReference type="InterPro" id="IPR011009">
    <property type="entry name" value="Kinase-like_dom_sf"/>
</dbReference>
<dbReference type="GO" id="GO:0004674">
    <property type="term" value="F:protein serine/threonine kinase activity"/>
    <property type="evidence" value="ECO:0007669"/>
    <property type="project" value="TreeGrafter"/>
</dbReference>
<dbReference type="SUPFAM" id="SSF56112">
    <property type="entry name" value="Protein kinase-like (PK-like)"/>
    <property type="match status" value="1"/>
</dbReference>
<dbReference type="EMBL" id="QYUJ01000004">
    <property type="protein sequence ID" value="RJF75700.1"/>
    <property type="molecule type" value="Genomic_DNA"/>
</dbReference>
<dbReference type="InterPro" id="IPR000719">
    <property type="entry name" value="Prot_kinase_dom"/>
</dbReference>
<name>A0A418VI22_9DEIO</name>
<feature type="domain" description="Protein kinase" evidence="3">
    <location>
        <begin position="16"/>
        <end position="297"/>
    </location>
</feature>
<keyword evidence="1" id="KW-0175">Coiled coil</keyword>
<evidence type="ECO:0000313" key="5">
    <source>
        <dbReference type="Proteomes" id="UP000286287"/>
    </source>
</evidence>
<dbReference type="InterPro" id="IPR051681">
    <property type="entry name" value="Ser/Thr_Kinases-Pseudokinases"/>
</dbReference>
<evidence type="ECO:0000259" key="3">
    <source>
        <dbReference type="PROSITE" id="PS50011"/>
    </source>
</evidence>
<dbReference type="SMART" id="SM00220">
    <property type="entry name" value="S_TKc"/>
    <property type="match status" value="1"/>
</dbReference>
<dbReference type="RefSeq" id="WP_119760326.1">
    <property type="nucleotide sequence ID" value="NZ_QYUJ01000004.1"/>
</dbReference>
<dbReference type="PROSITE" id="PS50011">
    <property type="entry name" value="PROTEIN_KINASE_DOM"/>
    <property type="match status" value="1"/>
</dbReference>
<reference evidence="4 5" key="1">
    <citation type="submission" date="2018-09" db="EMBL/GenBank/DDBJ databases">
        <authorList>
            <person name="Zhu H."/>
        </authorList>
    </citation>
    <scope>NUCLEOTIDE SEQUENCE [LARGE SCALE GENOMIC DNA]</scope>
    <source>
        <strain evidence="4 5">K2S05-167</strain>
    </source>
</reference>
<feature type="region of interest" description="Disordered" evidence="2">
    <location>
        <begin position="384"/>
        <end position="408"/>
    </location>
</feature>
<keyword evidence="5" id="KW-1185">Reference proteome</keyword>
<organism evidence="4 5">
    <name type="scientific">Deinococcus cavernae</name>
    <dbReference type="NCBI Taxonomy" id="2320857"/>
    <lineage>
        <taxon>Bacteria</taxon>
        <taxon>Thermotogati</taxon>
        <taxon>Deinococcota</taxon>
        <taxon>Deinococci</taxon>
        <taxon>Deinococcales</taxon>
        <taxon>Deinococcaceae</taxon>
        <taxon>Deinococcus</taxon>
    </lineage>
</organism>
<comment type="caution">
    <text evidence="4">The sequence shown here is derived from an EMBL/GenBank/DDBJ whole genome shotgun (WGS) entry which is preliminary data.</text>
</comment>
<sequence length="808" mass="90805">MTATLPQYVDQHGRTIHLGKELGRGGQGAVYEVGGQQGLVAKIYLKRPDSATAHKLAALAHASSPELLAVSAWPQSVLKDASGQVHGFAMPLVSDNEYQELHNLYRKMSRQKLFPQADWRFLVHVARNIARAFVVLHSRNHLMGDVSSRNVMVSQNGTVRFIDTDSFQVTVQGQTYPCPVGTAEFTPPELQGKSFGTLVRTVEHDLFGLALLVFHLLFDGRHPYAGVHDNGSMPSPAEAITADKFAYSVRHQHGVKPPPFTLTLQGLHERVRDLFERAFSPSHQGRPTAAEWEHTMAELFSHLTTCQKNSVHKHDKRLPCPWCALLPSNAQAATAKTGIPAGAKRIDVDGELNRIWNFLRTIPVPPPPPAVTVQGSVTPLPLPPLPPLPAAPPEPAMPPLPAGPPLPTLPPLDLSPATPMKEPVPPVRPLAYPPVATERYSVSAVAWGVACWVLALGSLRSGAFLMFIVFVVAGWYNFNKNSSSQRAARRARRQKAFEVLHQKALQNYVNDQRKYEVEIVKYQDYLQNREQNEALRISLMKLERQSLLADLNRQREEKIAESKKQHAEQYAAMLSKHREKIARDKEQQKEAYRLLLIPALREHQQAADKLRQQISQGYGRQQGSSVLSGYKAAVKKLEQQRLEIRDLAAQEQEELDSVIEKHRQPMLDRYLDQYVLNPGDIPGIGPMIIDNMNQRGVFTAKDIDANVRYIKGVGPKKQLELLAWRDTLEQFFQFDPSKVPPRELDAVRQAMDQRRMVKLRQLENAVAQLKTDLQAWQSTEAAISRDLLALKTQLAQREKTIELIRQWQ</sequence>
<dbReference type="GO" id="GO:0005524">
    <property type="term" value="F:ATP binding"/>
    <property type="evidence" value="ECO:0007669"/>
    <property type="project" value="InterPro"/>
</dbReference>
<dbReference type="PANTHER" id="PTHR44329:SF214">
    <property type="entry name" value="PROTEIN KINASE DOMAIN-CONTAINING PROTEIN"/>
    <property type="match status" value="1"/>
</dbReference>
<evidence type="ECO:0000256" key="2">
    <source>
        <dbReference type="SAM" id="MobiDB-lite"/>
    </source>
</evidence>
<protein>
    <recommendedName>
        <fullName evidence="3">Protein kinase domain-containing protein</fullName>
    </recommendedName>
</protein>
<dbReference type="Pfam" id="PF00069">
    <property type="entry name" value="Pkinase"/>
    <property type="match status" value="1"/>
</dbReference>
<dbReference type="AlphaFoldDB" id="A0A418VI22"/>